<comment type="caution">
    <text evidence="3">The sequence shown here is derived from an EMBL/GenBank/DDBJ whole genome shotgun (WGS) entry which is preliminary data.</text>
</comment>
<accession>A0ABS9MQZ0</accession>
<dbReference type="Gene3D" id="3.40.50.450">
    <property type="match status" value="1"/>
</dbReference>
<feature type="compositionally biased region" description="Low complexity" evidence="1">
    <location>
        <begin position="337"/>
        <end position="346"/>
    </location>
</feature>
<dbReference type="Proteomes" id="UP001297600">
    <property type="component" value="Unassembled WGS sequence"/>
</dbReference>
<dbReference type="InterPro" id="IPR057666">
    <property type="entry name" value="DrpA_SLOG"/>
</dbReference>
<feature type="region of interest" description="Disordered" evidence="1">
    <location>
        <begin position="313"/>
        <end position="346"/>
    </location>
</feature>
<gene>
    <name evidence="3" type="ORF">MAF45_06240</name>
</gene>
<evidence type="ECO:0000313" key="4">
    <source>
        <dbReference type="Proteomes" id="UP001297600"/>
    </source>
</evidence>
<keyword evidence="4" id="KW-1185">Reference proteome</keyword>
<dbReference type="Pfam" id="PF02481">
    <property type="entry name" value="DNA_processg_A"/>
    <property type="match status" value="1"/>
</dbReference>
<reference evidence="3 4" key="1">
    <citation type="submission" date="2022-02" db="EMBL/GenBank/DDBJ databases">
        <title>Mesosutterella porci, a novel member of the family Sutterellaceae from pig feces.</title>
        <authorList>
            <person name="Wylensek D."/>
            <person name="Clavel T."/>
        </authorList>
    </citation>
    <scope>NUCLEOTIDE SEQUENCE [LARGE SCALE GENOMIC DNA]</scope>
    <source>
        <strain evidence="4">oilRF-744-wt-GAM-9</strain>
    </source>
</reference>
<dbReference type="EMBL" id="JAKNCT010000006">
    <property type="protein sequence ID" value="MCG5031046.1"/>
    <property type="molecule type" value="Genomic_DNA"/>
</dbReference>
<sequence>MNGSLTPNSQAILALTAAFPDDRDSPSEAEPLSAEEYGLLAGRLQVMEASPADFLGRRAAQLFRDSSDLFSEERLKALSMRASRVEAALRVWSSKGIWVLTRSDKAYPRLLKVHLKEDAPPVIWGGGSIDIVRGGGFAVAGKASKDPSGEKQGLKHGELAACSDITVISTGKVGAEAAAMRSALKNRGLACQVPAKALDNYDSNPSWKKLLDSGRLAIVSPYPPETPDEDISEQDIERTAMALGDCALLVNADSEEDSAWLAAEELLGKYEGMRLFYWDSQAPNPALAELIDMDMQPIPEFRGVVDFHNFVQGPPPAPAAPAAHKPGQYEEVPPEPGAQAPGANPPAEITDPVLLLKLDALRREVAELAATEGMTGGAVLKTVISELIAEGRIDPVIGVIIEKVGYSQPR</sequence>
<evidence type="ECO:0000259" key="2">
    <source>
        <dbReference type="Pfam" id="PF02481"/>
    </source>
</evidence>
<organism evidence="3 4">
    <name type="scientific">Mesosutterella porci</name>
    <dbReference type="NCBI Taxonomy" id="2915351"/>
    <lineage>
        <taxon>Bacteria</taxon>
        <taxon>Pseudomonadati</taxon>
        <taxon>Pseudomonadota</taxon>
        <taxon>Betaproteobacteria</taxon>
        <taxon>Burkholderiales</taxon>
        <taxon>Sutterellaceae</taxon>
        <taxon>Mesosutterella</taxon>
    </lineage>
</organism>
<evidence type="ECO:0000256" key="1">
    <source>
        <dbReference type="SAM" id="MobiDB-lite"/>
    </source>
</evidence>
<dbReference type="SUPFAM" id="SSF102405">
    <property type="entry name" value="MCP/YpsA-like"/>
    <property type="match status" value="1"/>
</dbReference>
<protein>
    <submittedName>
        <fullName evidence="3">DNA-processing protein DprA</fullName>
    </submittedName>
</protein>
<name>A0ABS9MQZ0_9BURK</name>
<proteinExistence type="predicted"/>
<feature type="domain" description="Smf/DprA SLOG" evidence="2">
    <location>
        <begin position="99"/>
        <end position="255"/>
    </location>
</feature>
<evidence type="ECO:0000313" key="3">
    <source>
        <dbReference type="EMBL" id="MCG5031046.1"/>
    </source>
</evidence>